<feature type="domain" description="Alanine racemase C-terminal" evidence="7">
    <location>
        <begin position="265"/>
        <end position="397"/>
    </location>
</feature>
<evidence type="ECO:0000313" key="9">
    <source>
        <dbReference type="Proteomes" id="UP001250538"/>
    </source>
</evidence>
<dbReference type="InterPro" id="IPR001608">
    <property type="entry name" value="Ala_racemase_N"/>
</dbReference>
<comment type="caution">
    <text evidence="8">The sequence shown here is derived from an EMBL/GenBank/DDBJ whole genome shotgun (WGS) entry which is preliminary data.</text>
</comment>
<evidence type="ECO:0000256" key="1">
    <source>
        <dbReference type="ARBA" id="ARBA00001933"/>
    </source>
</evidence>
<feature type="modified residue" description="N6-(pyridoxal phosphate)lysine" evidence="4 5">
    <location>
        <position position="52"/>
    </location>
</feature>
<reference evidence="9" key="1">
    <citation type="submission" date="2023-09" db="EMBL/GenBank/DDBJ databases">
        <title>Paenibacillus sp. chi10 Genome sequencing and assembly.</title>
        <authorList>
            <person name="Kim I."/>
        </authorList>
    </citation>
    <scope>NUCLEOTIDE SEQUENCE [LARGE SCALE GENOMIC DNA]</scope>
    <source>
        <strain evidence="9">chi10</strain>
    </source>
</reference>
<dbReference type="FunFam" id="3.20.20.10:FF:000002">
    <property type="entry name" value="Alanine racemase"/>
    <property type="match status" value="1"/>
</dbReference>
<proteinExistence type="inferred from homology"/>
<dbReference type="Gene3D" id="2.40.37.10">
    <property type="entry name" value="Lyase, Ornithine Decarboxylase, Chain A, domain 1"/>
    <property type="match status" value="1"/>
</dbReference>
<dbReference type="CDD" id="cd00430">
    <property type="entry name" value="PLPDE_III_AR"/>
    <property type="match status" value="1"/>
</dbReference>
<feature type="active site" description="Proton acceptor; specific for L-alanine" evidence="4">
    <location>
        <position position="286"/>
    </location>
</feature>
<dbReference type="Gene3D" id="3.20.20.10">
    <property type="entry name" value="Alanine racemase"/>
    <property type="match status" value="1"/>
</dbReference>
<dbReference type="NCBIfam" id="TIGR00492">
    <property type="entry name" value="alr"/>
    <property type="match status" value="1"/>
</dbReference>
<dbReference type="PANTHER" id="PTHR30511:SF0">
    <property type="entry name" value="ALANINE RACEMASE, CATABOLIC-RELATED"/>
    <property type="match status" value="1"/>
</dbReference>
<feature type="binding site" evidence="4 6">
    <location>
        <position position="155"/>
    </location>
    <ligand>
        <name>substrate</name>
    </ligand>
</feature>
<evidence type="ECO:0000256" key="6">
    <source>
        <dbReference type="PIRSR" id="PIRSR600821-52"/>
    </source>
</evidence>
<dbReference type="EMBL" id="JAVYAA010000001">
    <property type="protein sequence ID" value="MDT8974931.1"/>
    <property type="molecule type" value="Genomic_DNA"/>
</dbReference>
<evidence type="ECO:0000256" key="4">
    <source>
        <dbReference type="HAMAP-Rule" id="MF_01201"/>
    </source>
</evidence>
<dbReference type="GO" id="GO:0008784">
    <property type="term" value="F:alanine racemase activity"/>
    <property type="evidence" value="ECO:0007669"/>
    <property type="project" value="UniProtKB-UniRule"/>
</dbReference>
<dbReference type="GO" id="GO:0030170">
    <property type="term" value="F:pyridoxal phosphate binding"/>
    <property type="evidence" value="ECO:0007669"/>
    <property type="project" value="UniProtKB-UniRule"/>
</dbReference>
<dbReference type="RefSeq" id="WP_315742717.1">
    <property type="nucleotide sequence ID" value="NZ_JAVYAA010000001.1"/>
</dbReference>
<dbReference type="EC" id="5.1.1.1" evidence="4"/>
<dbReference type="SUPFAM" id="SSF51419">
    <property type="entry name" value="PLP-binding barrel"/>
    <property type="match status" value="1"/>
</dbReference>
<keyword evidence="9" id="KW-1185">Reference proteome</keyword>
<dbReference type="Pfam" id="PF01168">
    <property type="entry name" value="Ala_racemase_N"/>
    <property type="match status" value="1"/>
</dbReference>
<evidence type="ECO:0000313" key="8">
    <source>
        <dbReference type="EMBL" id="MDT8974931.1"/>
    </source>
</evidence>
<dbReference type="PRINTS" id="PR00992">
    <property type="entry name" value="ALARACEMASE"/>
</dbReference>
<dbReference type="GO" id="GO:0005829">
    <property type="term" value="C:cytosol"/>
    <property type="evidence" value="ECO:0007669"/>
    <property type="project" value="TreeGrafter"/>
</dbReference>
<organism evidence="8 9">
    <name type="scientific">Paenibacillus suaedae</name>
    <dbReference type="NCBI Taxonomy" id="3077233"/>
    <lineage>
        <taxon>Bacteria</taxon>
        <taxon>Bacillati</taxon>
        <taxon>Bacillota</taxon>
        <taxon>Bacilli</taxon>
        <taxon>Bacillales</taxon>
        <taxon>Paenibacillaceae</taxon>
        <taxon>Paenibacillus</taxon>
    </lineage>
</organism>
<gene>
    <name evidence="8" type="primary">alr</name>
    <name evidence="8" type="ORF">RQP50_01575</name>
</gene>
<dbReference type="Pfam" id="PF00842">
    <property type="entry name" value="Ala_racemase_C"/>
    <property type="match status" value="1"/>
</dbReference>
<dbReference type="InterPro" id="IPR000821">
    <property type="entry name" value="Ala_racemase"/>
</dbReference>
<dbReference type="AlphaFoldDB" id="A0AAJ2JSC4"/>
<dbReference type="InterPro" id="IPR020622">
    <property type="entry name" value="Ala_racemase_pyridoxalP-BS"/>
</dbReference>
<comment type="cofactor">
    <cofactor evidence="1 4 5">
        <name>pyridoxal 5'-phosphate</name>
        <dbReference type="ChEBI" id="CHEBI:597326"/>
    </cofactor>
</comment>
<name>A0AAJ2JSC4_9BACL</name>
<dbReference type="InterPro" id="IPR011079">
    <property type="entry name" value="Ala_racemase_C"/>
</dbReference>
<comment type="similarity">
    <text evidence="4">Belongs to the alanine racemase family.</text>
</comment>
<keyword evidence="3 4" id="KW-0413">Isomerase</keyword>
<dbReference type="SUPFAM" id="SSF50621">
    <property type="entry name" value="Alanine racemase C-terminal domain-like"/>
    <property type="match status" value="1"/>
</dbReference>
<feature type="binding site" evidence="4 6">
    <location>
        <position position="334"/>
    </location>
    <ligand>
        <name>substrate</name>
    </ligand>
</feature>
<evidence type="ECO:0000256" key="5">
    <source>
        <dbReference type="PIRSR" id="PIRSR600821-50"/>
    </source>
</evidence>
<comment type="catalytic activity">
    <reaction evidence="4">
        <text>L-alanine = D-alanine</text>
        <dbReference type="Rhea" id="RHEA:20249"/>
        <dbReference type="ChEBI" id="CHEBI:57416"/>
        <dbReference type="ChEBI" id="CHEBI:57972"/>
        <dbReference type="EC" id="5.1.1.1"/>
    </reaction>
</comment>
<accession>A0AAJ2JSC4</accession>
<dbReference type="InterPro" id="IPR029066">
    <property type="entry name" value="PLP-binding_barrel"/>
</dbReference>
<dbReference type="HAMAP" id="MF_01201">
    <property type="entry name" value="Ala_racemase"/>
    <property type="match status" value="1"/>
</dbReference>
<dbReference type="SMART" id="SM01005">
    <property type="entry name" value="Ala_racemase_C"/>
    <property type="match status" value="1"/>
</dbReference>
<dbReference type="GO" id="GO:0030632">
    <property type="term" value="P:D-alanine biosynthetic process"/>
    <property type="evidence" value="ECO:0007669"/>
    <property type="project" value="UniProtKB-UniRule"/>
</dbReference>
<dbReference type="PANTHER" id="PTHR30511">
    <property type="entry name" value="ALANINE RACEMASE"/>
    <property type="match status" value="1"/>
</dbReference>
<evidence type="ECO:0000256" key="3">
    <source>
        <dbReference type="ARBA" id="ARBA00023235"/>
    </source>
</evidence>
<evidence type="ECO:0000256" key="2">
    <source>
        <dbReference type="ARBA" id="ARBA00022898"/>
    </source>
</evidence>
<keyword evidence="2 4" id="KW-0663">Pyridoxal phosphate</keyword>
<dbReference type="GO" id="GO:0009252">
    <property type="term" value="P:peptidoglycan biosynthetic process"/>
    <property type="evidence" value="ECO:0007669"/>
    <property type="project" value="TreeGrafter"/>
</dbReference>
<dbReference type="Proteomes" id="UP001250538">
    <property type="component" value="Unassembled WGS sequence"/>
</dbReference>
<evidence type="ECO:0000259" key="7">
    <source>
        <dbReference type="SMART" id="SM01005"/>
    </source>
</evidence>
<feature type="active site" description="Proton acceptor; specific for D-alanine" evidence="4">
    <location>
        <position position="52"/>
    </location>
</feature>
<comment type="function">
    <text evidence="4">Catalyzes the interconversion of L-alanine and D-alanine. May also act on other amino acids.</text>
</comment>
<dbReference type="PROSITE" id="PS00395">
    <property type="entry name" value="ALANINE_RACEMASE"/>
    <property type="match status" value="1"/>
</dbReference>
<comment type="pathway">
    <text evidence="4">Amino-acid biosynthesis; D-alanine biosynthesis; D-alanine from L-alanine: step 1/1.</text>
</comment>
<protein>
    <recommendedName>
        <fullName evidence="4">Alanine racemase</fullName>
        <ecNumber evidence="4">5.1.1.1</ecNumber>
    </recommendedName>
</protein>
<sequence length="412" mass="45072">MNGRDEETVKVVDLDTYFRPTRAEISLDALRRNLQAFRSSMSASTKLSVCVKANAYGHGAIEVSRAAEQFGVDYLNVAFLEEAIQLRKAGIHTPILILGYTPPEAIEAAFRYDITLNIFSEECVQALEQQASQWSANHAGRILKVHVKIDSGMGRLGIRSPEDAVRTINRLRSIQGVEVEGLFTHFATADEADKSYAQVQRDRFLTVVDVLKEHGITIPIVHTSNSAATIDMPSWSDQMVRVGISLYGLYPSAEVNQQSIALEPVLSLKSAVSHSKPLPANEGVSYGVNYHTGDGEWIATMPVGYADGYSRLLQRKASMLIRGQRVPVVGTICMDQCMLSLLPLGEAASTIGPGEEVVLIGRQGEECITAAEVAEWLGTIHYEVTCMIANRVPRVYIDNGQVVKVSNPLLLG</sequence>
<dbReference type="InterPro" id="IPR009006">
    <property type="entry name" value="Ala_racemase/Decarboxylase_C"/>
</dbReference>